<dbReference type="PANTHER" id="PTHR10344">
    <property type="entry name" value="THYMIDYLATE KINASE"/>
    <property type="match status" value="1"/>
</dbReference>
<organism evidence="14 15">
    <name type="scientific">Thalassospira lucentensis</name>
    <dbReference type="NCBI Taxonomy" id="168935"/>
    <lineage>
        <taxon>Bacteria</taxon>
        <taxon>Pseudomonadati</taxon>
        <taxon>Pseudomonadota</taxon>
        <taxon>Alphaproteobacteria</taxon>
        <taxon>Rhodospirillales</taxon>
        <taxon>Thalassospiraceae</taxon>
        <taxon>Thalassospira</taxon>
    </lineage>
</organism>
<evidence type="ECO:0000256" key="11">
    <source>
        <dbReference type="ARBA" id="ARBA00057735"/>
    </source>
</evidence>
<dbReference type="Pfam" id="PF02223">
    <property type="entry name" value="Thymidylate_kin"/>
    <property type="match status" value="1"/>
</dbReference>
<protein>
    <recommendedName>
        <fullName evidence="3 12">Thymidylate kinase</fullName>
        <ecNumber evidence="2 12">2.7.4.9</ecNumber>
    </recommendedName>
    <alternativeName>
        <fullName evidence="9 12">dTMP kinase</fullName>
    </alternativeName>
</protein>
<dbReference type="Gene3D" id="3.40.50.300">
    <property type="entry name" value="P-loop containing nucleotide triphosphate hydrolases"/>
    <property type="match status" value="1"/>
</dbReference>
<comment type="similarity">
    <text evidence="1 12">Belongs to the thymidylate kinase family.</text>
</comment>
<dbReference type="GO" id="GO:0005829">
    <property type="term" value="C:cytosol"/>
    <property type="evidence" value="ECO:0007669"/>
    <property type="project" value="TreeGrafter"/>
</dbReference>
<dbReference type="GO" id="GO:0005524">
    <property type="term" value="F:ATP binding"/>
    <property type="evidence" value="ECO:0007669"/>
    <property type="project" value="UniProtKB-UniRule"/>
</dbReference>
<dbReference type="HAMAP" id="MF_00165">
    <property type="entry name" value="Thymidylate_kinase"/>
    <property type="match status" value="1"/>
</dbReference>
<dbReference type="EC" id="2.7.4.9" evidence="2 12"/>
<dbReference type="GO" id="GO:0006235">
    <property type="term" value="P:dTTP biosynthetic process"/>
    <property type="evidence" value="ECO:0007669"/>
    <property type="project" value="UniProtKB-UniRule"/>
</dbReference>
<keyword evidence="4 12" id="KW-0808">Transferase</keyword>
<dbReference type="EMBL" id="LPVY01000003">
    <property type="protein sequence ID" value="KZB68056.1"/>
    <property type="molecule type" value="Genomic_DNA"/>
</dbReference>
<comment type="catalytic activity">
    <reaction evidence="10 12">
        <text>dTMP + ATP = dTDP + ADP</text>
        <dbReference type="Rhea" id="RHEA:13517"/>
        <dbReference type="ChEBI" id="CHEBI:30616"/>
        <dbReference type="ChEBI" id="CHEBI:58369"/>
        <dbReference type="ChEBI" id="CHEBI:63528"/>
        <dbReference type="ChEBI" id="CHEBI:456216"/>
        <dbReference type="EC" id="2.7.4.9"/>
    </reaction>
</comment>
<dbReference type="OrthoDB" id="9774907at2"/>
<evidence type="ECO:0000256" key="1">
    <source>
        <dbReference type="ARBA" id="ARBA00009776"/>
    </source>
</evidence>
<dbReference type="GO" id="GO:0006233">
    <property type="term" value="P:dTDP biosynthetic process"/>
    <property type="evidence" value="ECO:0007669"/>
    <property type="project" value="InterPro"/>
</dbReference>
<keyword evidence="8 12" id="KW-0067">ATP-binding</keyword>
<evidence type="ECO:0000256" key="9">
    <source>
        <dbReference type="ARBA" id="ARBA00029962"/>
    </source>
</evidence>
<evidence type="ECO:0000256" key="3">
    <source>
        <dbReference type="ARBA" id="ARBA00017144"/>
    </source>
</evidence>
<dbReference type="CDD" id="cd01672">
    <property type="entry name" value="TMPK"/>
    <property type="match status" value="1"/>
</dbReference>
<evidence type="ECO:0000256" key="2">
    <source>
        <dbReference type="ARBA" id="ARBA00012980"/>
    </source>
</evidence>
<evidence type="ECO:0000256" key="4">
    <source>
        <dbReference type="ARBA" id="ARBA00022679"/>
    </source>
</evidence>
<evidence type="ECO:0000256" key="12">
    <source>
        <dbReference type="HAMAP-Rule" id="MF_00165"/>
    </source>
</evidence>
<evidence type="ECO:0000256" key="6">
    <source>
        <dbReference type="ARBA" id="ARBA00022741"/>
    </source>
</evidence>
<evidence type="ECO:0000259" key="13">
    <source>
        <dbReference type="Pfam" id="PF02223"/>
    </source>
</evidence>
<keyword evidence="5 12" id="KW-0545">Nucleotide biosynthesis</keyword>
<dbReference type="NCBIfam" id="TIGR00041">
    <property type="entry name" value="DTMP_kinase"/>
    <property type="match status" value="1"/>
</dbReference>
<dbReference type="AlphaFoldDB" id="A0A154L9H0"/>
<feature type="domain" description="Thymidylate kinase-like" evidence="13">
    <location>
        <begin position="11"/>
        <end position="202"/>
    </location>
</feature>
<dbReference type="InterPro" id="IPR018094">
    <property type="entry name" value="Thymidylate_kinase"/>
</dbReference>
<dbReference type="GO" id="GO:0004798">
    <property type="term" value="F:dTMP kinase activity"/>
    <property type="evidence" value="ECO:0007669"/>
    <property type="project" value="UniProtKB-UniRule"/>
</dbReference>
<evidence type="ECO:0000313" key="14">
    <source>
        <dbReference type="EMBL" id="KZB68056.1"/>
    </source>
</evidence>
<evidence type="ECO:0000313" key="15">
    <source>
        <dbReference type="Proteomes" id="UP000076335"/>
    </source>
</evidence>
<evidence type="ECO:0000256" key="7">
    <source>
        <dbReference type="ARBA" id="ARBA00022777"/>
    </source>
</evidence>
<dbReference type="InterPro" id="IPR018095">
    <property type="entry name" value="Thymidylate_kin_CS"/>
</dbReference>
<dbReference type="GO" id="GO:0006227">
    <property type="term" value="P:dUDP biosynthetic process"/>
    <property type="evidence" value="ECO:0007669"/>
    <property type="project" value="TreeGrafter"/>
</dbReference>
<dbReference type="PROSITE" id="PS01331">
    <property type="entry name" value="THYMIDYLATE_KINASE"/>
    <property type="match status" value="1"/>
</dbReference>
<dbReference type="Proteomes" id="UP000076335">
    <property type="component" value="Unassembled WGS sequence"/>
</dbReference>
<dbReference type="RefSeq" id="WP_062948850.1">
    <property type="nucleotide sequence ID" value="NZ_LPVY01000003.1"/>
</dbReference>
<gene>
    <name evidence="12" type="primary">tmk</name>
    <name evidence="14" type="ORF">AUP42_11320</name>
</gene>
<dbReference type="FunFam" id="3.40.50.300:FF:000225">
    <property type="entry name" value="Thymidylate kinase"/>
    <property type="match status" value="1"/>
</dbReference>
<proteinExistence type="inferred from homology"/>
<feature type="binding site" evidence="12">
    <location>
        <begin position="13"/>
        <end position="20"/>
    </location>
    <ligand>
        <name>ATP</name>
        <dbReference type="ChEBI" id="CHEBI:30616"/>
    </ligand>
</feature>
<dbReference type="InterPro" id="IPR027417">
    <property type="entry name" value="P-loop_NTPase"/>
</dbReference>
<dbReference type="PANTHER" id="PTHR10344:SF4">
    <property type="entry name" value="UMP-CMP KINASE 2, MITOCHONDRIAL"/>
    <property type="match status" value="1"/>
</dbReference>
<reference evidence="14 15" key="1">
    <citation type="submission" date="2015-12" db="EMBL/GenBank/DDBJ databases">
        <title>Genome sequence of Thalassospira lucentensis MCCC 1A02072.</title>
        <authorList>
            <person name="Lu L."/>
            <person name="Lai Q."/>
            <person name="Shao Z."/>
            <person name="Qian P."/>
        </authorList>
    </citation>
    <scope>NUCLEOTIDE SEQUENCE [LARGE SCALE GENOMIC DNA]</scope>
    <source>
        <strain evidence="14 15">MCCC 1A02072</strain>
    </source>
</reference>
<name>A0A154L9H0_9PROT</name>
<accession>A0A154L9H0</accession>
<keyword evidence="7 12" id="KW-0418">Kinase</keyword>
<dbReference type="InterPro" id="IPR039430">
    <property type="entry name" value="Thymidylate_kin-like_dom"/>
</dbReference>
<evidence type="ECO:0000256" key="8">
    <source>
        <dbReference type="ARBA" id="ARBA00022840"/>
    </source>
</evidence>
<dbReference type="SUPFAM" id="SSF52540">
    <property type="entry name" value="P-loop containing nucleoside triphosphate hydrolases"/>
    <property type="match status" value="1"/>
</dbReference>
<evidence type="ECO:0000256" key="10">
    <source>
        <dbReference type="ARBA" id="ARBA00048743"/>
    </source>
</evidence>
<keyword evidence="6 12" id="KW-0547">Nucleotide-binding</keyword>
<evidence type="ECO:0000256" key="5">
    <source>
        <dbReference type="ARBA" id="ARBA00022727"/>
    </source>
</evidence>
<comment type="function">
    <text evidence="11 12">Phosphorylation of dTMP to form dTDP in both de novo and salvage pathways of dTTP synthesis.</text>
</comment>
<sequence length="218" mass="24239">MSSVPGLFISFEGGEGSGKTTQIRRLESWFRQRGREVVVTREPGGSPGAEEIRNLLLTGDPGRWDAVTEALLMFASRRDHVERTIRPALAEGKVVLCDRFADSSVAYQGFGHGLGAEFIRNLWQIAIDGFKPDLTLIFDLPVEVGLERAGARFTNVSAAEDRFERMGTEFHQRLRNGFIEIARKNPERCEIVDANGDIDLVCERMISVVSTRLSGRGI</sequence>
<comment type="caution">
    <text evidence="14">The sequence shown here is derived from an EMBL/GenBank/DDBJ whole genome shotgun (WGS) entry which is preliminary data.</text>
</comment>